<proteinExistence type="predicted"/>
<organism evidence="1 2">
    <name type="scientific">Morus notabilis</name>
    <dbReference type="NCBI Taxonomy" id="981085"/>
    <lineage>
        <taxon>Eukaryota</taxon>
        <taxon>Viridiplantae</taxon>
        <taxon>Streptophyta</taxon>
        <taxon>Embryophyta</taxon>
        <taxon>Tracheophyta</taxon>
        <taxon>Spermatophyta</taxon>
        <taxon>Magnoliopsida</taxon>
        <taxon>eudicotyledons</taxon>
        <taxon>Gunneridae</taxon>
        <taxon>Pentapetalae</taxon>
        <taxon>rosids</taxon>
        <taxon>fabids</taxon>
        <taxon>Rosales</taxon>
        <taxon>Moraceae</taxon>
        <taxon>Moreae</taxon>
        <taxon>Morus</taxon>
    </lineage>
</organism>
<evidence type="ECO:0000313" key="1">
    <source>
        <dbReference type="EMBL" id="EXB74574.1"/>
    </source>
</evidence>
<name>W9REJ5_9ROSA</name>
<dbReference type="EMBL" id="KE344648">
    <property type="protein sequence ID" value="EXB74574.1"/>
    <property type="molecule type" value="Genomic_DNA"/>
</dbReference>
<keyword evidence="2" id="KW-1185">Reference proteome</keyword>
<dbReference type="AlphaFoldDB" id="W9REJ5"/>
<dbReference type="Proteomes" id="UP000030645">
    <property type="component" value="Unassembled WGS sequence"/>
</dbReference>
<sequence length="87" mass="8875">MGSYLVELRKPFPTLGLLIIDLQRGGALLPKGAAAKGRGKFDLGCEGCEAKGCKQGMGRLGLSSMAVTGVGCSTMRLDGLGGAALFE</sequence>
<accession>W9REJ5</accession>
<reference evidence="2" key="1">
    <citation type="submission" date="2013-01" db="EMBL/GenBank/DDBJ databases">
        <title>Draft Genome Sequence of a Mulberry Tree, Morus notabilis C.K. Schneid.</title>
        <authorList>
            <person name="He N."/>
            <person name="Zhao S."/>
        </authorList>
    </citation>
    <scope>NUCLEOTIDE SEQUENCE</scope>
</reference>
<evidence type="ECO:0000313" key="2">
    <source>
        <dbReference type="Proteomes" id="UP000030645"/>
    </source>
</evidence>
<gene>
    <name evidence="1" type="ORF">L484_026271</name>
</gene>
<protein>
    <submittedName>
        <fullName evidence="1">Uncharacterized protein</fullName>
    </submittedName>
</protein>